<organism evidence="2 3">
    <name type="scientific">Pholiota conissans</name>
    <dbReference type="NCBI Taxonomy" id="109636"/>
    <lineage>
        <taxon>Eukaryota</taxon>
        <taxon>Fungi</taxon>
        <taxon>Dikarya</taxon>
        <taxon>Basidiomycota</taxon>
        <taxon>Agaricomycotina</taxon>
        <taxon>Agaricomycetes</taxon>
        <taxon>Agaricomycetidae</taxon>
        <taxon>Agaricales</taxon>
        <taxon>Agaricineae</taxon>
        <taxon>Strophariaceae</taxon>
        <taxon>Pholiota</taxon>
    </lineage>
</organism>
<reference evidence="2" key="1">
    <citation type="submission" date="2020-11" db="EMBL/GenBank/DDBJ databases">
        <authorList>
            <consortium name="DOE Joint Genome Institute"/>
            <person name="Ahrendt S."/>
            <person name="Riley R."/>
            <person name="Andreopoulos W."/>
            <person name="Labutti K."/>
            <person name="Pangilinan J."/>
            <person name="Ruiz-Duenas F.J."/>
            <person name="Barrasa J.M."/>
            <person name="Sanchez-Garcia M."/>
            <person name="Camarero S."/>
            <person name="Miyauchi S."/>
            <person name="Serrano A."/>
            <person name="Linde D."/>
            <person name="Babiker R."/>
            <person name="Drula E."/>
            <person name="Ayuso-Fernandez I."/>
            <person name="Pacheco R."/>
            <person name="Padilla G."/>
            <person name="Ferreira P."/>
            <person name="Barriuso J."/>
            <person name="Kellner H."/>
            <person name="Castanera R."/>
            <person name="Alfaro M."/>
            <person name="Ramirez L."/>
            <person name="Pisabarro A.G."/>
            <person name="Kuo A."/>
            <person name="Tritt A."/>
            <person name="Lipzen A."/>
            <person name="He G."/>
            <person name="Yan M."/>
            <person name="Ng V."/>
            <person name="Cullen D."/>
            <person name="Martin F."/>
            <person name="Rosso M.-N."/>
            <person name="Henrissat B."/>
            <person name="Hibbett D."/>
            <person name="Martinez A.T."/>
            <person name="Grigoriev I.V."/>
        </authorList>
    </citation>
    <scope>NUCLEOTIDE SEQUENCE</scope>
    <source>
        <strain evidence="2">CIRM-BRFM 674</strain>
    </source>
</reference>
<keyword evidence="1" id="KW-1133">Transmembrane helix</keyword>
<dbReference type="EMBL" id="MU155284">
    <property type="protein sequence ID" value="KAF9476722.1"/>
    <property type="molecule type" value="Genomic_DNA"/>
</dbReference>
<gene>
    <name evidence="2" type="ORF">BDN70DRAFT_154010</name>
</gene>
<evidence type="ECO:0000313" key="2">
    <source>
        <dbReference type="EMBL" id="KAF9476722.1"/>
    </source>
</evidence>
<proteinExistence type="predicted"/>
<protein>
    <submittedName>
        <fullName evidence="2">Uncharacterized protein</fullName>
    </submittedName>
</protein>
<keyword evidence="1" id="KW-0812">Transmembrane</keyword>
<evidence type="ECO:0000313" key="3">
    <source>
        <dbReference type="Proteomes" id="UP000807469"/>
    </source>
</evidence>
<sequence length="67" mass="7578">MPAVYAYGRVTTPLCDPLINFMRHFGANSCQVRLYWRFDGRNVMFIMVFTKTFPIASNAIFAAIPGA</sequence>
<keyword evidence="1" id="KW-0472">Membrane</keyword>
<keyword evidence="3" id="KW-1185">Reference proteome</keyword>
<dbReference type="Proteomes" id="UP000807469">
    <property type="component" value="Unassembled WGS sequence"/>
</dbReference>
<dbReference type="AlphaFoldDB" id="A0A9P6CRY8"/>
<accession>A0A9P6CRY8</accession>
<comment type="caution">
    <text evidence="2">The sequence shown here is derived from an EMBL/GenBank/DDBJ whole genome shotgun (WGS) entry which is preliminary data.</text>
</comment>
<name>A0A9P6CRY8_9AGAR</name>
<feature type="transmembrane region" description="Helical" evidence="1">
    <location>
        <begin position="43"/>
        <end position="64"/>
    </location>
</feature>
<evidence type="ECO:0000256" key="1">
    <source>
        <dbReference type="SAM" id="Phobius"/>
    </source>
</evidence>